<keyword evidence="1" id="KW-0732">Signal</keyword>
<accession>A0AAU2UZU7</accession>
<gene>
    <name evidence="2" type="ORF">OG549_06500</name>
</gene>
<proteinExistence type="predicted"/>
<protein>
    <submittedName>
        <fullName evidence="2">Uncharacterized protein</fullName>
    </submittedName>
</protein>
<organism evidence="2">
    <name type="scientific">Streptomyces sp. NBC_00003</name>
    <dbReference type="NCBI Taxonomy" id="2903608"/>
    <lineage>
        <taxon>Bacteria</taxon>
        <taxon>Bacillati</taxon>
        <taxon>Actinomycetota</taxon>
        <taxon>Actinomycetes</taxon>
        <taxon>Kitasatosporales</taxon>
        <taxon>Streptomycetaceae</taxon>
        <taxon>Streptomyces</taxon>
    </lineage>
</organism>
<reference evidence="2" key="1">
    <citation type="submission" date="2022-10" db="EMBL/GenBank/DDBJ databases">
        <title>The complete genomes of actinobacterial strains from the NBC collection.</title>
        <authorList>
            <person name="Joergensen T.S."/>
            <person name="Alvarez Arevalo M."/>
            <person name="Sterndorff E.B."/>
            <person name="Faurdal D."/>
            <person name="Vuksanovic O."/>
            <person name="Mourched A.-S."/>
            <person name="Charusanti P."/>
            <person name="Shaw S."/>
            <person name="Blin K."/>
            <person name="Weber T."/>
        </authorList>
    </citation>
    <scope>NUCLEOTIDE SEQUENCE</scope>
    <source>
        <strain evidence="2">NBC_00003</strain>
    </source>
</reference>
<sequence length="161" mass="16579">MTTEHRSPATRHTRRLCTLGATIALAAAAALTTTAGSAAAVTSSTPVGTWQGTAEHDGHKAAMTLSFDGAGKVCLWSDTSDGHGSWTPAGGNQFTFKADERLHDAAGTTVGWVDVNQTATLSGDKFASSGPSKVYDANHKYLSSTVANIAVARISATPRTC</sequence>
<dbReference type="EMBL" id="CP108318">
    <property type="protein sequence ID" value="WTW60315.1"/>
    <property type="molecule type" value="Genomic_DNA"/>
</dbReference>
<evidence type="ECO:0000256" key="1">
    <source>
        <dbReference type="SAM" id="SignalP"/>
    </source>
</evidence>
<feature type="chain" id="PRO_5043334418" evidence="1">
    <location>
        <begin position="41"/>
        <end position="161"/>
    </location>
</feature>
<evidence type="ECO:0000313" key="2">
    <source>
        <dbReference type="EMBL" id="WTW60315.1"/>
    </source>
</evidence>
<feature type="signal peptide" evidence="1">
    <location>
        <begin position="1"/>
        <end position="40"/>
    </location>
</feature>
<name>A0AAU2UZU7_9ACTN</name>
<dbReference type="AlphaFoldDB" id="A0AAU2UZU7"/>